<evidence type="ECO:0000259" key="7">
    <source>
        <dbReference type="Pfam" id="PF23598"/>
    </source>
</evidence>
<dbReference type="InterPro" id="IPR058922">
    <property type="entry name" value="WHD_DRP"/>
</dbReference>
<dbReference type="PRINTS" id="PR00364">
    <property type="entry name" value="DISEASERSIST"/>
</dbReference>
<keyword evidence="2" id="KW-0547">Nucleotide-binding</keyword>
<evidence type="ECO:0000259" key="4">
    <source>
        <dbReference type="Pfam" id="PF00931"/>
    </source>
</evidence>
<dbReference type="CDD" id="cd14798">
    <property type="entry name" value="RX-CC_like"/>
    <property type="match status" value="1"/>
</dbReference>
<feature type="domain" description="NB-ARC" evidence="4">
    <location>
        <begin position="175"/>
        <end position="342"/>
    </location>
</feature>
<evidence type="ECO:0000313" key="8">
    <source>
        <dbReference type="EMBL" id="EEF38161.1"/>
    </source>
</evidence>
<evidence type="ECO:0000313" key="9">
    <source>
        <dbReference type="Proteomes" id="UP000008311"/>
    </source>
</evidence>
<name>B9SE18_RICCO</name>
<organism evidence="8 9">
    <name type="scientific">Ricinus communis</name>
    <name type="common">Castor bean</name>
    <dbReference type="NCBI Taxonomy" id="3988"/>
    <lineage>
        <taxon>Eukaryota</taxon>
        <taxon>Viridiplantae</taxon>
        <taxon>Streptophyta</taxon>
        <taxon>Embryophyta</taxon>
        <taxon>Tracheophyta</taxon>
        <taxon>Spermatophyta</taxon>
        <taxon>Magnoliopsida</taxon>
        <taxon>eudicotyledons</taxon>
        <taxon>Gunneridae</taxon>
        <taxon>Pentapetalae</taxon>
        <taxon>rosids</taxon>
        <taxon>fabids</taxon>
        <taxon>Malpighiales</taxon>
        <taxon>Euphorbiaceae</taxon>
        <taxon>Acalyphoideae</taxon>
        <taxon>Acalypheae</taxon>
        <taxon>Ricinus</taxon>
    </lineage>
</organism>
<dbReference type="InterPro" id="IPR055414">
    <property type="entry name" value="LRR_R13L4/SHOC2-like"/>
</dbReference>
<dbReference type="Proteomes" id="UP000008311">
    <property type="component" value="Unassembled WGS sequence"/>
</dbReference>
<dbReference type="InterPro" id="IPR032675">
    <property type="entry name" value="LRR_dom_sf"/>
</dbReference>
<dbReference type="EMBL" id="EQ973933">
    <property type="protein sequence ID" value="EEF38161.1"/>
    <property type="molecule type" value="Genomic_DNA"/>
</dbReference>
<evidence type="ECO:0000256" key="3">
    <source>
        <dbReference type="ARBA" id="ARBA00022821"/>
    </source>
</evidence>
<sequence>MAEALVYLAVERIANLLIDEAGFEHGVKEKIVRLQDELKRMQCFLKDADQRQERDERVRNWVDEIREVAYEVEDVIDTFILQASTGRGKGLCGFLKRLTSTFAKGPHLHQIGTRIKSIKAKIWDISTGMQTYGIKFVGDETGPNSANEMQQRLRRSDPYDEEEHVISLEGCRRDLMAQLMTEEDQLRVVALVGMGGLGKTTLAKKVFNHMEIRRHFDCHSWAFLSQQFSPRDVLFGILMEVTTEQDRLTLASMNEEELFKTLKNVLKGKRYLVVLDDIWDEKAWDVLKCTFPKGKKGSKVLLTTRIKEVALYADPWCSLVEPPFLTIEQSWELLIRKAFPKDIMDKRSYPPKCERLGKKMVRKCGGLPLAVVVLGGLLANKSMKEWEVVQRDINTQFIKLQQHYQYAGVNWILALSYGDLPCHLKPCFLYLSQFPEDSEIQKKALIRMWIAEGFVLPALEGADVTLEDVAEKYLEDLVSRCMIQVSHRDHTGISIKTIRIHDLMRDMCLSKAKEDNFLKIVKHREDTTTNSSSNILHIGTTKTRRIAVHPCIHPNDVNKRSYAPLVKCDPHLRTLLYFVEKYRYGMTRQQEVFVFKNFRLLRVLNLQDVHLYGGCIAREICNLIHLRYLGLRNTKLRRQSKCISSMSTSLPASIGNLRSLYTLDLRLGRLRSLNMGMRRQNFPNFKPLCHCHQLTKVKLEGKIAEDVRSLHHSLEYLPPSLAKLTLCRSQLRQDPMPILEKLPNLRFLSLEGTYKGPVMVCSAYGFPQLEVVKLGWLDKLEEWMVEEGAMPCLRTLDIDSLRELRTIPEGLKFVGTLQELNVRWMPEAFEKRIRVINNEEGEDFDKVRHIPSIMFYP</sequence>
<dbReference type="Gene3D" id="1.10.8.430">
    <property type="entry name" value="Helical domain of apoptotic protease-activating factors"/>
    <property type="match status" value="1"/>
</dbReference>
<dbReference type="GO" id="GO:0043531">
    <property type="term" value="F:ADP binding"/>
    <property type="evidence" value="ECO:0007669"/>
    <property type="project" value="InterPro"/>
</dbReference>
<dbReference type="EC" id="3.1.3.16" evidence="8"/>
<keyword evidence="8" id="KW-0378">Hydrolase</keyword>
<gene>
    <name evidence="8" type="ORF">RCOM_1482430</name>
</gene>
<accession>B9SE18</accession>
<feature type="domain" description="Disease resistance R13L4/SHOC-2-like LRR" evidence="7">
    <location>
        <begin position="593"/>
        <end position="673"/>
    </location>
</feature>
<dbReference type="InterPro" id="IPR044974">
    <property type="entry name" value="Disease_R_plants"/>
</dbReference>
<dbReference type="SUPFAM" id="SSF52058">
    <property type="entry name" value="L domain-like"/>
    <property type="match status" value="1"/>
</dbReference>
<dbReference type="InterPro" id="IPR041118">
    <property type="entry name" value="Rx_N"/>
</dbReference>
<dbReference type="AlphaFoldDB" id="B9SE18"/>
<protein>
    <submittedName>
        <fullName evidence="8">Disease resistance protein RPP8, putative</fullName>
        <ecNumber evidence="8">3.1.3.16</ecNumber>
    </submittedName>
</protein>
<dbReference type="Pfam" id="PF00931">
    <property type="entry name" value="NB-ARC"/>
    <property type="match status" value="1"/>
</dbReference>
<dbReference type="eggNOG" id="KOG4658">
    <property type="taxonomic scope" value="Eukaryota"/>
</dbReference>
<dbReference type="PANTHER" id="PTHR23155:SF1185">
    <property type="entry name" value="DISEASE RESISTANCE RPP8-LIKE PROTEIN 3-RELATED"/>
    <property type="match status" value="1"/>
</dbReference>
<dbReference type="PANTHER" id="PTHR23155">
    <property type="entry name" value="DISEASE RESISTANCE PROTEIN RP"/>
    <property type="match status" value="1"/>
</dbReference>
<evidence type="ECO:0000256" key="1">
    <source>
        <dbReference type="ARBA" id="ARBA00022737"/>
    </source>
</evidence>
<dbReference type="Gene3D" id="1.20.5.4130">
    <property type="match status" value="1"/>
</dbReference>
<dbReference type="Pfam" id="PF23559">
    <property type="entry name" value="WHD_DRP"/>
    <property type="match status" value="1"/>
</dbReference>
<dbReference type="InParanoid" id="B9SE18"/>
<evidence type="ECO:0000259" key="6">
    <source>
        <dbReference type="Pfam" id="PF23559"/>
    </source>
</evidence>
<dbReference type="InterPro" id="IPR027417">
    <property type="entry name" value="P-loop_NTPase"/>
</dbReference>
<dbReference type="GO" id="GO:0006952">
    <property type="term" value="P:defense response"/>
    <property type="evidence" value="ECO:0007669"/>
    <property type="project" value="UniProtKB-KW"/>
</dbReference>
<dbReference type="InterPro" id="IPR038005">
    <property type="entry name" value="RX-like_CC"/>
</dbReference>
<dbReference type="Gene3D" id="1.10.10.10">
    <property type="entry name" value="Winged helix-like DNA-binding domain superfamily/Winged helix DNA-binding domain"/>
    <property type="match status" value="1"/>
</dbReference>
<keyword evidence="1" id="KW-0677">Repeat</keyword>
<keyword evidence="3" id="KW-0611">Plant defense</keyword>
<dbReference type="GO" id="GO:0051707">
    <property type="term" value="P:response to other organism"/>
    <property type="evidence" value="ECO:0007669"/>
    <property type="project" value="UniProtKB-ARBA"/>
</dbReference>
<dbReference type="Pfam" id="PF23598">
    <property type="entry name" value="LRR_14"/>
    <property type="match status" value="1"/>
</dbReference>
<dbReference type="SUPFAM" id="SSF52540">
    <property type="entry name" value="P-loop containing nucleoside triphosphate hydrolases"/>
    <property type="match status" value="1"/>
</dbReference>
<dbReference type="InterPro" id="IPR036388">
    <property type="entry name" value="WH-like_DNA-bd_sf"/>
</dbReference>
<feature type="domain" description="Disease resistance protein winged helix" evidence="6">
    <location>
        <begin position="434"/>
        <end position="507"/>
    </location>
</feature>
<reference evidence="9" key="1">
    <citation type="journal article" date="2010" name="Nat. Biotechnol.">
        <title>Draft genome sequence of the oilseed species Ricinus communis.</title>
        <authorList>
            <person name="Chan A.P."/>
            <person name="Crabtree J."/>
            <person name="Zhao Q."/>
            <person name="Lorenzi H."/>
            <person name="Orvis J."/>
            <person name="Puiu D."/>
            <person name="Melake-Berhan A."/>
            <person name="Jones K.M."/>
            <person name="Redman J."/>
            <person name="Chen G."/>
            <person name="Cahoon E.B."/>
            <person name="Gedil M."/>
            <person name="Stanke M."/>
            <person name="Haas B.J."/>
            <person name="Wortman J.R."/>
            <person name="Fraser-Liggett C.M."/>
            <person name="Ravel J."/>
            <person name="Rabinowicz P.D."/>
        </authorList>
    </citation>
    <scope>NUCLEOTIDE SEQUENCE [LARGE SCALE GENOMIC DNA]</scope>
    <source>
        <strain evidence="9">cv. Hale</strain>
    </source>
</reference>
<dbReference type="Gene3D" id="3.40.50.300">
    <property type="entry name" value="P-loop containing nucleotide triphosphate hydrolases"/>
    <property type="match status" value="1"/>
</dbReference>
<dbReference type="InterPro" id="IPR042197">
    <property type="entry name" value="Apaf_helical"/>
</dbReference>
<dbReference type="GO" id="GO:0004722">
    <property type="term" value="F:protein serine/threonine phosphatase activity"/>
    <property type="evidence" value="ECO:0007669"/>
    <property type="project" value="UniProtKB-EC"/>
</dbReference>
<dbReference type="FunFam" id="1.10.8.430:FF:000003">
    <property type="entry name" value="Probable disease resistance protein At5g66910"/>
    <property type="match status" value="1"/>
</dbReference>
<keyword evidence="9" id="KW-1185">Reference proteome</keyword>
<evidence type="ECO:0000256" key="2">
    <source>
        <dbReference type="ARBA" id="ARBA00022741"/>
    </source>
</evidence>
<evidence type="ECO:0000259" key="5">
    <source>
        <dbReference type="Pfam" id="PF18052"/>
    </source>
</evidence>
<dbReference type="InterPro" id="IPR002182">
    <property type="entry name" value="NB-ARC"/>
</dbReference>
<dbReference type="Pfam" id="PF18052">
    <property type="entry name" value="Rx_N"/>
    <property type="match status" value="1"/>
</dbReference>
<feature type="domain" description="Disease resistance N-terminal" evidence="5">
    <location>
        <begin position="8"/>
        <end position="87"/>
    </location>
</feature>
<dbReference type="FunFam" id="3.40.50.300:FF:001091">
    <property type="entry name" value="Probable disease resistance protein At1g61300"/>
    <property type="match status" value="1"/>
</dbReference>
<dbReference type="FunFam" id="1.10.10.10:FF:000322">
    <property type="entry name" value="Probable disease resistance protein At1g63360"/>
    <property type="match status" value="1"/>
</dbReference>
<dbReference type="Gene3D" id="3.80.10.10">
    <property type="entry name" value="Ribonuclease Inhibitor"/>
    <property type="match status" value="1"/>
</dbReference>
<proteinExistence type="predicted"/>